<proteinExistence type="predicted"/>
<keyword evidence="2" id="KW-0732">Signal</keyword>
<feature type="compositionally biased region" description="Basic and acidic residues" evidence="1">
    <location>
        <begin position="56"/>
        <end position="100"/>
    </location>
</feature>
<feature type="region of interest" description="Disordered" evidence="1">
    <location>
        <begin position="54"/>
        <end position="126"/>
    </location>
</feature>
<feature type="chain" id="PRO_5045523189" description="Lipoprotein" evidence="2">
    <location>
        <begin position="25"/>
        <end position="126"/>
    </location>
</feature>
<organism evidence="3 4">
    <name type="scientific">Mesorhizobium retamae</name>
    <dbReference type="NCBI Taxonomy" id="2912854"/>
    <lineage>
        <taxon>Bacteria</taxon>
        <taxon>Pseudomonadati</taxon>
        <taxon>Pseudomonadota</taxon>
        <taxon>Alphaproteobacteria</taxon>
        <taxon>Hyphomicrobiales</taxon>
        <taxon>Phyllobacteriaceae</taxon>
        <taxon>Mesorhizobium</taxon>
    </lineage>
</organism>
<feature type="compositionally biased region" description="Polar residues" evidence="1">
    <location>
        <begin position="103"/>
        <end position="112"/>
    </location>
</feature>
<protein>
    <recommendedName>
        <fullName evidence="5">Lipoprotein</fullName>
    </recommendedName>
</protein>
<evidence type="ECO:0000313" key="4">
    <source>
        <dbReference type="Proteomes" id="UP001201701"/>
    </source>
</evidence>
<gene>
    <name evidence="3" type="ORF">L4923_13395</name>
</gene>
<dbReference type="PROSITE" id="PS51257">
    <property type="entry name" value="PROKAR_LIPOPROTEIN"/>
    <property type="match status" value="1"/>
</dbReference>
<keyword evidence="4" id="KW-1185">Reference proteome</keyword>
<sequence length="126" mass="13948">MPAFKARYLLAVLLPLAAAGCVSAEDQRAADQEKCTSFGFQPGTDAFANCMMRQNAQRDADNQRSLDRIHDQEQREKDRKAARRNNDEAIDTRPSYDKDGNPNFDTEGNYQGCNGVGCAVDNPDDS</sequence>
<dbReference type="Proteomes" id="UP001201701">
    <property type="component" value="Unassembled WGS sequence"/>
</dbReference>
<evidence type="ECO:0000256" key="1">
    <source>
        <dbReference type="SAM" id="MobiDB-lite"/>
    </source>
</evidence>
<name>A0ABS9QF18_9HYPH</name>
<dbReference type="EMBL" id="JAKREW010000011">
    <property type="protein sequence ID" value="MCG7506012.1"/>
    <property type="molecule type" value="Genomic_DNA"/>
</dbReference>
<comment type="caution">
    <text evidence="3">The sequence shown here is derived from an EMBL/GenBank/DDBJ whole genome shotgun (WGS) entry which is preliminary data.</text>
</comment>
<evidence type="ECO:0008006" key="5">
    <source>
        <dbReference type="Google" id="ProtNLM"/>
    </source>
</evidence>
<accession>A0ABS9QF18</accession>
<evidence type="ECO:0000256" key="2">
    <source>
        <dbReference type="SAM" id="SignalP"/>
    </source>
</evidence>
<evidence type="ECO:0000313" key="3">
    <source>
        <dbReference type="EMBL" id="MCG7506012.1"/>
    </source>
</evidence>
<reference evidence="3 4" key="1">
    <citation type="submission" date="2022-02" db="EMBL/GenBank/DDBJ databases">
        <title>Draft genome sequence of Mezorhizobium retamae strain IRAMC:0171 isolated from Retama raetam nodules.</title>
        <authorList>
            <person name="Bengaied R."/>
            <person name="Sbissi I."/>
            <person name="Huber K."/>
            <person name="Ghodbane F."/>
            <person name="Nouioui I."/>
            <person name="Tarhouni M."/>
            <person name="Gtari M."/>
        </authorList>
    </citation>
    <scope>NUCLEOTIDE SEQUENCE [LARGE SCALE GENOMIC DNA]</scope>
    <source>
        <strain evidence="3 4">IRAMC:0171</strain>
    </source>
</reference>
<dbReference type="RefSeq" id="WP_239365782.1">
    <property type="nucleotide sequence ID" value="NZ_JAKREW010000011.1"/>
</dbReference>
<feature type="signal peptide" evidence="2">
    <location>
        <begin position="1"/>
        <end position="24"/>
    </location>
</feature>